<dbReference type="Pfam" id="PF13788">
    <property type="entry name" value="DUF4180"/>
    <property type="match status" value="1"/>
</dbReference>
<dbReference type="AlphaFoldDB" id="A0A645HS78"/>
<gene>
    <name evidence="2" type="ORF">SDC9_189342</name>
</gene>
<protein>
    <recommendedName>
        <fullName evidence="1">DUF4180 domain-containing protein</fullName>
    </recommendedName>
</protein>
<proteinExistence type="predicted"/>
<dbReference type="InterPro" id="IPR025438">
    <property type="entry name" value="DUF4180"/>
</dbReference>
<accession>A0A645HS78</accession>
<sequence>MNITTIERNGAYIAKLESEETLIFDVQSALDCMATVRYETDADCAILPKAVLDERFFVLSSGLAGDILQKFVNYQFKVAIVGDYSGYTSKPLRDFIYESNNGSHVFFVGTEAEALEKLSRD</sequence>
<name>A0A645HS78_9ZZZZ</name>
<dbReference type="EMBL" id="VSSQ01099065">
    <property type="protein sequence ID" value="MPN41787.1"/>
    <property type="molecule type" value="Genomic_DNA"/>
</dbReference>
<feature type="domain" description="DUF4180" evidence="1">
    <location>
        <begin position="9"/>
        <end position="118"/>
    </location>
</feature>
<organism evidence="2">
    <name type="scientific">bioreactor metagenome</name>
    <dbReference type="NCBI Taxonomy" id="1076179"/>
    <lineage>
        <taxon>unclassified sequences</taxon>
        <taxon>metagenomes</taxon>
        <taxon>ecological metagenomes</taxon>
    </lineage>
</organism>
<evidence type="ECO:0000259" key="1">
    <source>
        <dbReference type="Pfam" id="PF13788"/>
    </source>
</evidence>
<comment type="caution">
    <text evidence="2">The sequence shown here is derived from an EMBL/GenBank/DDBJ whole genome shotgun (WGS) entry which is preliminary data.</text>
</comment>
<reference evidence="2" key="1">
    <citation type="submission" date="2019-08" db="EMBL/GenBank/DDBJ databases">
        <authorList>
            <person name="Kucharzyk K."/>
            <person name="Murdoch R.W."/>
            <person name="Higgins S."/>
            <person name="Loffler F."/>
        </authorList>
    </citation>
    <scope>NUCLEOTIDE SEQUENCE</scope>
</reference>
<evidence type="ECO:0000313" key="2">
    <source>
        <dbReference type="EMBL" id="MPN41787.1"/>
    </source>
</evidence>